<evidence type="ECO:0000313" key="1">
    <source>
        <dbReference type="EMBL" id="VEB39639.1"/>
    </source>
</evidence>
<organism evidence="1 2">
    <name type="scientific">Chromobacterium violaceum</name>
    <dbReference type="NCBI Taxonomy" id="536"/>
    <lineage>
        <taxon>Bacteria</taxon>
        <taxon>Pseudomonadati</taxon>
        <taxon>Pseudomonadota</taxon>
        <taxon>Betaproteobacteria</taxon>
        <taxon>Neisseriales</taxon>
        <taxon>Chromobacteriaceae</taxon>
        <taxon>Chromobacterium</taxon>
    </lineage>
</organism>
<reference evidence="1 2" key="1">
    <citation type="submission" date="2018-12" db="EMBL/GenBank/DDBJ databases">
        <authorList>
            <consortium name="Pathogen Informatics"/>
        </authorList>
    </citation>
    <scope>NUCLEOTIDE SEQUENCE [LARGE SCALE GENOMIC DNA]</scope>
    <source>
        <strain evidence="1 2">NCTC9695</strain>
    </source>
</reference>
<accession>A0A447T423</accession>
<dbReference type="EMBL" id="LR134182">
    <property type="protein sequence ID" value="VEB39639.1"/>
    <property type="molecule type" value="Genomic_DNA"/>
</dbReference>
<sequence>MGLRREGSRQPWQWFAVSDASRAANMMVFKLVNINEVAPAYRDVELTVGREDGEVSLPRPKLPISLQASSSMTYRKIKPLNEKQAIGRYESADRSIPGDLELGRNHRARWSLAAAKACMWKGSGGLTATTCGLSPNCRARSPAIAR</sequence>
<proteinExistence type="predicted"/>
<evidence type="ECO:0000313" key="2">
    <source>
        <dbReference type="Proteomes" id="UP000275777"/>
    </source>
</evidence>
<gene>
    <name evidence="1" type="ORF">NCTC9695_00022</name>
</gene>
<protein>
    <submittedName>
        <fullName evidence="1">Uncharacterized protein</fullName>
    </submittedName>
</protein>
<dbReference type="AlphaFoldDB" id="A0A447T423"/>
<dbReference type="Proteomes" id="UP000275777">
    <property type="component" value="Chromosome"/>
</dbReference>
<name>A0A447T423_CHRVL</name>